<accession>A0A9D4ZKV6</accession>
<dbReference type="PRINTS" id="PR00380">
    <property type="entry name" value="KINESINHEAVY"/>
</dbReference>
<evidence type="ECO:0000256" key="4">
    <source>
        <dbReference type="ARBA" id="ARBA00023175"/>
    </source>
</evidence>
<feature type="domain" description="Kinesin motor" evidence="7">
    <location>
        <begin position="60"/>
        <end position="384"/>
    </location>
</feature>
<dbReference type="InterPro" id="IPR027417">
    <property type="entry name" value="P-loop_NTPase"/>
</dbReference>
<evidence type="ECO:0000313" key="9">
    <source>
        <dbReference type="Proteomes" id="UP000886520"/>
    </source>
</evidence>
<dbReference type="GO" id="GO:0007018">
    <property type="term" value="P:microtubule-based movement"/>
    <property type="evidence" value="ECO:0007669"/>
    <property type="project" value="InterPro"/>
</dbReference>
<dbReference type="InterPro" id="IPR021881">
    <property type="entry name" value="NACK_C"/>
</dbReference>
<dbReference type="AlphaFoldDB" id="A0A9D4ZKV6"/>
<dbReference type="SUPFAM" id="SSF52540">
    <property type="entry name" value="P-loop containing nucleoside triphosphate hydrolases"/>
    <property type="match status" value="1"/>
</dbReference>
<evidence type="ECO:0000256" key="6">
    <source>
        <dbReference type="SAM" id="Coils"/>
    </source>
</evidence>
<comment type="caution">
    <text evidence="8">The sequence shown here is derived from an EMBL/GenBank/DDBJ whole genome shotgun (WGS) entry which is preliminary data.</text>
</comment>
<evidence type="ECO:0000256" key="2">
    <source>
        <dbReference type="ARBA" id="ARBA00022528"/>
    </source>
</evidence>
<sequence>MSELSVCDSTLTSDGSSMEVETTNDSACMCRDSSDDTGRYQAMDSEVICTDRKGTAKDEKIYVTVRLRPLSSKEIANDHYSIWECPDDETVACLYSRSDRSNFPQSYVFDQVFKAERTTQEVYERGARDVALSALTGKNATIFAYGQTSSGKTYTMKGITEYAADDIFNHIKQHDHHIFLLKFSAMEIYNEVLSDLLKPESGPLRIMDDRERGTVIEKLREEIVKDKNHLLRLLEVCEARRQTGETALNDISSRSHQIIRLTIESSPRAMAEGPVKSLIAVLNFVDLAGSERVSFTHSEGTTLKEGCYINRSLLTLSTVIRKLSDPNRSKAAHVPYRESKLTRILRNALGGNARTAIICTMSSSNKHLEQTRNTLFFASYAKEVTNRAQVNVVISDKDLIKQLKKEVALLEAQLRRSSMSSQNSYDALLQEKDLQIERMQEEMGKAIKQRDSAESELVSFRKQVQDAEQAMVQDPKVVDAAQVPLPSLINGYAANGKLHIEANGYHKSGDLWRSSSDLKSRNGTVQQPWNEIKAHVPSKLVTSASAILLDEIYKLEHLQNELAQDANRALEAVQKEVECLCLTQTDMNQEAAMSVAKLQLEINEIYESRTTGASTKGLSDNVFSLKEDIQRAASKDLNKVGDADTIEKMLTQMQIDTPDFQLPALASPHHNKVIHSNIGDSGIMDLGQACDYATTPAQAEESIRSVYAYVTEMKERISKLQYQKQLLVHRVLELERNGNTDEDAAGIVTSTPTSPERWKSEFSEKRKAIFQLWDICHVSIIHRSQFYLLFHGDPADAIYMEVELRRLMWLKEHNGMANSNKSHLRGEQISSPASSMRAVRRERESIVKHLNTRLTASEREEIYRQWGIPLNAKQRRVRLANMVWTNHADEVHVQMSAELVANIIALWNRSGPVSKEMFQLSLSPASNERTRFRWSPIATLFGLGNT</sequence>
<dbReference type="Pfam" id="PF00225">
    <property type="entry name" value="Kinesin"/>
    <property type="match status" value="1"/>
</dbReference>
<dbReference type="GO" id="GO:0008017">
    <property type="term" value="F:microtubule binding"/>
    <property type="evidence" value="ECO:0007669"/>
    <property type="project" value="InterPro"/>
</dbReference>
<protein>
    <recommendedName>
        <fullName evidence="7">Kinesin motor domain-containing protein</fullName>
    </recommendedName>
</protein>
<reference evidence="8 9" key="1">
    <citation type="submission" date="2021-01" db="EMBL/GenBank/DDBJ databases">
        <title>Adiantum capillus-veneris genome.</title>
        <authorList>
            <person name="Fang Y."/>
            <person name="Liao Q."/>
        </authorList>
    </citation>
    <scope>NUCLEOTIDE SEQUENCE [LARGE SCALE GENOMIC DNA]</scope>
    <source>
        <strain evidence="8">H3</strain>
        <tissue evidence="8">Leaf</tissue>
    </source>
</reference>
<dbReference type="Gene3D" id="3.40.850.10">
    <property type="entry name" value="Kinesin motor domain"/>
    <property type="match status" value="1"/>
</dbReference>
<evidence type="ECO:0000259" key="7">
    <source>
        <dbReference type="PROSITE" id="PS50067"/>
    </source>
</evidence>
<proteinExistence type="inferred from homology"/>
<evidence type="ECO:0000256" key="3">
    <source>
        <dbReference type="ARBA" id="ARBA00022701"/>
    </source>
</evidence>
<keyword evidence="5" id="KW-0067">ATP-binding</keyword>
<dbReference type="SMART" id="SM00129">
    <property type="entry name" value="KISc"/>
    <property type="match status" value="1"/>
</dbReference>
<dbReference type="GO" id="GO:0005874">
    <property type="term" value="C:microtubule"/>
    <property type="evidence" value="ECO:0007669"/>
    <property type="project" value="UniProtKB-KW"/>
</dbReference>
<keyword evidence="2" id="KW-0150">Chloroplast</keyword>
<dbReference type="Proteomes" id="UP000886520">
    <property type="component" value="Chromosome 5"/>
</dbReference>
<keyword evidence="2" id="KW-0934">Plastid</keyword>
<dbReference type="InterPro" id="IPR027640">
    <property type="entry name" value="Kinesin-like_fam"/>
</dbReference>
<evidence type="ECO:0000256" key="1">
    <source>
        <dbReference type="ARBA" id="ARBA00007310"/>
    </source>
</evidence>
<keyword evidence="5" id="KW-0547">Nucleotide-binding</keyword>
<feature type="binding site" evidence="5">
    <location>
        <begin position="146"/>
        <end position="153"/>
    </location>
    <ligand>
        <name>ATP</name>
        <dbReference type="ChEBI" id="CHEBI:30616"/>
    </ligand>
</feature>
<dbReference type="Pfam" id="PF11995">
    <property type="entry name" value="DUF3490"/>
    <property type="match status" value="1"/>
</dbReference>
<dbReference type="InterPro" id="IPR036961">
    <property type="entry name" value="Kinesin_motor_dom_sf"/>
</dbReference>
<name>A0A9D4ZKV6_ADICA</name>
<gene>
    <name evidence="8" type="ORF">GOP47_0004882</name>
</gene>
<keyword evidence="6" id="KW-0175">Coiled coil</keyword>
<keyword evidence="3" id="KW-0493">Microtubule</keyword>
<comment type="similarity">
    <text evidence="1">Belongs to the TRAFAC class myosin-kinesin ATPase superfamily. Kinesin family. KIN-7 subfamily.</text>
</comment>
<keyword evidence="9" id="KW-1185">Reference proteome</keyword>
<dbReference type="PANTHER" id="PTHR47968">
    <property type="entry name" value="CENTROMERE PROTEIN E"/>
    <property type="match status" value="1"/>
</dbReference>
<organism evidence="8 9">
    <name type="scientific">Adiantum capillus-veneris</name>
    <name type="common">Maidenhair fern</name>
    <dbReference type="NCBI Taxonomy" id="13818"/>
    <lineage>
        <taxon>Eukaryota</taxon>
        <taxon>Viridiplantae</taxon>
        <taxon>Streptophyta</taxon>
        <taxon>Embryophyta</taxon>
        <taxon>Tracheophyta</taxon>
        <taxon>Polypodiopsida</taxon>
        <taxon>Polypodiidae</taxon>
        <taxon>Polypodiales</taxon>
        <taxon>Pteridineae</taxon>
        <taxon>Pteridaceae</taxon>
        <taxon>Vittarioideae</taxon>
        <taxon>Adiantum</taxon>
    </lineage>
</organism>
<dbReference type="GO" id="GO:0005524">
    <property type="term" value="F:ATP binding"/>
    <property type="evidence" value="ECO:0007669"/>
    <property type="project" value="UniProtKB-UniRule"/>
</dbReference>
<keyword evidence="4 5" id="KW-0505">Motor protein</keyword>
<dbReference type="EMBL" id="JABFUD020000005">
    <property type="protein sequence ID" value="KAI5079403.1"/>
    <property type="molecule type" value="Genomic_DNA"/>
</dbReference>
<dbReference type="GO" id="GO:0003777">
    <property type="term" value="F:microtubule motor activity"/>
    <property type="evidence" value="ECO:0007669"/>
    <property type="project" value="InterPro"/>
</dbReference>
<dbReference type="PANTHER" id="PTHR47968:SF23">
    <property type="entry name" value="KINESIN-LIKE PROTEIN KIN-7A"/>
    <property type="match status" value="1"/>
</dbReference>
<dbReference type="OrthoDB" id="3176171at2759"/>
<evidence type="ECO:0000256" key="5">
    <source>
        <dbReference type="PROSITE-ProRule" id="PRU00283"/>
    </source>
</evidence>
<dbReference type="CDD" id="cd01374">
    <property type="entry name" value="KISc_CENP_E"/>
    <property type="match status" value="1"/>
</dbReference>
<dbReference type="InterPro" id="IPR001752">
    <property type="entry name" value="Kinesin_motor_dom"/>
</dbReference>
<dbReference type="PROSITE" id="PS50067">
    <property type="entry name" value="KINESIN_MOTOR_2"/>
    <property type="match status" value="1"/>
</dbReference>
<feature type="coiled-coil region" evidence="6">
    <location>
        <begin position="393"/>
        <end position="470"/>
    </location>
</feature>
<evidence type="ECO:0000313" key="8">
    <source>
        <dbReference type="EMBL" id="KAI5079403.1"/>
    </source>
</evidence>